<protein>
    <submittedName>
        <fullName evidence="2">Uncharacterized protein</fullName>
    </submittedName>
</protein>
<reference evidence="2" key="1">
    <citation type="journal article" date="2020" name="Fungal Divers.">
        <title>Resolving the Mortierellaceae phylogeny through synthesis of multi-gene phylogenetics and phylogenomics.</title>
        <authorList>
            <person name="Vandepol N."/>
            <person name="Liber J."/>
            <person name="Desiro A."/>
            <person name="Na H."/>
            <person name="Kennedy M."/>
            <person name="Barry K."/>
            <person name="Grigoriev I.V."/>
            <person name="Miller A.N."/>
            <person name="O'Donnell K."/>
            <person name="Stajich J.E."/>
            <person name="Bonito G."/>
        </authorList>
    </citation>
    <scope>NUCLEOTIDE SEQUENCE</scope>
    <source>
        <strain evidence="2">KOD1015</strain>
    </source>
</reference>
<comment type="caution">
    <text evidence="2">The sequence shown here is derived from an EMBL/GenBank/DDBJ whole genome shotgun (WGS) entry which is preliminary data.</text>
</comment>
<dbReference type="EMBL" id="JAABOA010003480">
    <property type="protein sequence ID" value="KAF9578621.1"/>
    <property type="molecule type" value="Genomic_DNA"/>
</dbReference>
<gene>
    <name evidence="2" type="ORF">BGW38_005489</name>
</gene>
<dbReference type="Proteomes" id="UP000780801">
    <property type="component" value="Unassembled WGS sequence"/>
</dbReference>
<name>A0A9P6KBC6_9FUNG</name>
<keyword evidence="3" id="KW-1185">Reference proteome</keyword>
<feature type="compositionally biased region" description="Low complexity" evidence="1">
    <location>
        <begin position="251"/>
        <end position="260"/>
    </location>
</feature>
<feature type="compositionally biased region" description="Low complexity" evidence="1">
    <location>
        <begin position="453"/>
        <end position="464"/>
    </location>
</feature>
<organism evidence="2 3">
    <name type="scientific">Lunasporangiospora selenospora</name>
    <dbReference type="NCBI Taxonomy" id="979761"/>
    <lineage>
        <taxon>Eukaryota</taxon>
        <taxon>Fungi</taxon>
        <taxon>Fungi incertae sedis</taxon>
        <taxon>Mucoromycota</taxon>
        <taxon>Mortierellomycotina</taxon>
        <taxon>Mortierellomycetes</taxon>
        <taxon>Mortierellales</taxon>
        <taxon>Mortierellaceae</taxon>
        <taxon>Lunasporangiospora</taxon>
    </lineage>
</organism>
<evidence type="ECO:0000313" key="2">
    <source>
        <dbReference type="EMBL" id="KAF9578621.1"/>
    </source>
</evidence>
<evidence type="ECO:0000256" key="1">
    <source>
        <dbReference type="SAM" id="MobiDB-lite"/>
    </source>
</evidence>
<sequence>MTDISTDLYAILHQPLLDTTSEIGQLSPENPRFLRMYINKNRSVLSKCRDERFARVVILSDVQLGRPFSAPISTANTPNPGEATGAGRGNGKTGPGTGMISMVRMSARILIGKPIGERHEMVTVGDLDCPNAWMTVVCVKSVEIDMEVPAKFEKGILSKMRHEVVPYSSENKIAPEYQRAFADALGVLLPNSKKIGQAHGAIGQRAAIPAVAAAIATSTSASTPSAVSSPIINKGLGISTSTPSSPALTVSTPESTTSPPAQQKSATAGPPKTRTKSGMTEIIDQGPNKSLIVKIRLPVLKTITTPKVDESQVTTPSHDRPLPQEVEMTTAADTTAVETTAAETVAVDTTTAETTAVETTAEETTATETTEMMTMTTTEETPQEPTIISTETTLSEPPQLQHPPTDSNPTLTATQHAASTPVTPLMHSGATAGVPHSTAPKQHLLSSQILATPSWSTTAPSTTADGPETLSAPDRMMMSEQMTKRGLRMLEDLKVVAQERDVPYIRWNEIEPTLTVDTAHGLFKRIYHVRGDDSIVIQNFKEMDAESFEMRVREVACLLKLRGLEGVGQIQAVIDNEEDHLVGLSMTK</sequence>
<evidence type="ECO:0000313" key="3">
    <source>
        <dbReference type="Proteomes" id="UP000780801"/>
    </source>
</evidence>
<feature type="compositionally biased region" description="Gly residues" evidence="1">
    <location>
        <begin position="84"/>
        <end position="95"/>
    </location>
</feature>
<accession>A0A9P6KBC6</accession>
<feature type="compositionally biased region" description="Polar residues" evidence="1">
    <location>
        <begin position="238"/>
        <end position="250"/>
    </location>
</feature>
<feature type="region of interest" description="Disordered" evidence="1">
    <location>
        <begin position="69"/>
        <end position="95"/>
    </location>
</feature>
<feature type="region of interest" description="Disordered" evidence="1">
    <location>
        <begin position="236"/>
        <end position="277"/>
    </location>
</feature>
<dbReference type="OrthoDB" id="4062651at2759"/>
<dbReference type="AlphaFoldDB" id="A0A9P6KBC6"/>
<feature type="region of interest" description="Disordered" evidence="1">
    <location>
        <begin position="453"/>
        <end position="472"/>
    </location>
</feature>
<feature type="region of interest" description="Disordered" evidence="1">
    <location>
        <begin position="392"/>
        <end position="442"/>
    </location>
</feature>
<proteinExistence type="predicted"/>
<feature type="compositionally biased region" description="Polar residues" evidence="1">
    <location>
        <begin position="392"/>
        <end position="422"/>
    </location>
</feature>